<evidence type="ECO:0000313" key="1">
    <source>
        <dbReference type="EMBL" id="EFC97368.1"/>
    </source>
</evidence>
<dbReference type="RefSeq" id="WP_006774910.1">
    <property type="nucleotide sequence ID" value="NZ_GG667703.1"/>
</dbReference>
<sequence>KFVHYNGQIQTLSVPTLEPKGFEFSDTLDGRGGDSAKAAETFLPLITYKPTKSKMDVDLRKFPLITYKTTQVGIGGNL</sequence>
<proteinExistence type="predicted"/>
<accession>D3ALH5</accession>
<dbReference type="EMBL" id="ACIO01000404">
    <property type="protein sequence ID" value="EFC97368.1"/>
    <property type="molecule type" value="Genomic_DNA"/>
</dbReference>
<dbReference type="Proteomes" id="UP000004968">
    <property type="component" value="Unassembled WGS sequence"/>
</dbReference>
<reference evidence="1 2" key="1">
    <citation type="submission" date="2010-01" db="EMBL/GenBank/DDBJ databases">
        <authorList>
            <person name="Weinstock G."/>
            <person name="Sodergren E."/>
            <person name="Clifton S."/>
            <person name="Fulton L."/>
            <person name="Fulton B."/>
            <person name="Courtney L."/>
            <person name="Fronick C."/>
            <person name="Harrison M."/>
            <person name="Strong C."/>
            <person name="Farmer C."/>
            <person name="Delahaunty K."/>
            <person name="Markovic C."/>
            <person name="Hall O."/>
            <person name="Minx P."/>
            <person name="Tomlinson C."/>
            <person name="Mitreva M."/>
            <person name="Nelson J."/>
            <person name="Hou S."/>
            <person name="Wollam A."/>
            <person name="Pepin K.H."/>
            <person name="Johnson M."/>
            <person name="Bhonagiri V."/>
            <person name="Nash W.E."/>
            <person name="Warren W."/>
            <person name="Chinwalla A."/>
            <person name="Mardis E.R."/>
            <person name="Wilson R.K."/>
        </authorList>
    </citation>
    <scope>NUCLEOTIDE SEQUENCE [LARGE SCALE GENOMIC DNA]</scope>
    <source>
        <strain evidence="1 2">DSM 13479</strain>
    </source>
</reference>
<protein>
    <submittedName>
        <fullName evidence="1">Uncharacterized protein</fullName>
    </submittedName>
</protein>
<comment type="caution">
    <text evidence="1">The sequence shown here is derived from an EMBL/GenBank/DDBJ whole genome shotgun (WGS) entry which is preliminary data.</text>
</comment>
<evidence type="ECO:0000313" key="2">
    <source>
        <dbReference type="Proteomes" id="UP000004968"/>
    </source>
</evidence>
<dbReference type="AlphaFoldDB" id="D3ALH5"/>
<organism evidence="1 2">
    <name type="scientific">Hungatella hathewayi DSM 13479</name>
    <dbReference type="NCBI Taxonomy" id="566550"/>
    <lineage>
        <taxon>Bacteria</taxon>
        <taxon>Bacillati</taxon>
        <taxon>Bacillota</taxon>
        <taxon>Clostridia</taxon>
        <taxon>Lachnospirales</taxon>
        <taxon>Lachnospiraceae</taxon>
        <taxon>Hungatella</taxon>
    </lineage>
</organism>
<feature type="non-terminal residue" evidence="1">
    <location>
        <position position="1"/>
    </location>
</feature>
<dbReference type="HOGENOM" id="CLU_2611642_0_0_9"/>
<gene>
    <name evidence="1" type="ORF">CLOSTHATH_04471</name>
</gene>
<name>D3ALH5_9FIRM</name>